<evidence type="ECO:0000256" key="1">
    <source>
        <dbReference type="SAM" id="SignalP"/>
    </source>
</evidence>
<keyword evidence="3" id="KW-1185">Reference proteome</keyword>
<dbReference type="RefSeq" id="WP_096235395.1">
    <property type="nucleotide sequence ID" value="NZ_CP023422.1"/>
</dbReference>
<evidence type="ECO:0000313" key="2">
    <source>
        <dbReference type="EMBL" id="ATD61378.1"/>
    </source>
</evidence>
<name>A0A290WXE9_9BURK</name>
<organism evidence="2 3">
    <name type="scientific">Janthinobacterium svalbardensis</name>
    <dbReference type="NCBI Taxonomy" id="368607"/>
    <lineage>
        <taxon>Bacteria</taxon>
        <taxon>Pseudomonadati</taxon>
        <taxon>Pseudomonadota</taxon>
        <taxon>Betaproteobacteria</taxon>
        <taxon>Burkholderiales</taxon>
        <taxon>Oxalobacteraceae</taxon>
        <taxon>Janthinobacterium</taxon>
    </lineage>
</organism>
<protein>
    <submittedName>
        <fullName evidence="2">Uncharacterized protein</fullName>
    </submittedName>
</protein>
<evidence type="ECO:0000313" key="3">
    <source>
        <dbReference type="Proteomes" id="UP000218437"/>
    </source>
</evidence>
<dbReference type="Proteomes" id="UP000218437">
    <property type="component" value="Chromosome"/>
</dbReference>
<feature type="signal peptide" evidence="1">
    <location>
        <begin position="1"/>
        <end position="22"/>
    </location>
</feature>
<gene>
    <name evidence="2" type="ORF">CNX70_15350</name>
</gene>
<sequence>MLKLLPKKTLLTLSLLSPLGHAADAPATAGHYLTLYAVPGVPQDDDPYTWSTAGGKQLTKGVTKADGRAYLKAEEGVDTYVLETISMRWTFSVPARCWQEAPAAFQSCLKLKQSTSQYDIRQDAEKLAREKDQQAQAVAYELAVRANDDALAWLGKLPPQWSMQEHARRLLSIGDKIERHIASGLRQGGPDARQFVCKAPTAYGALPQQQAVLAYQLQPQPVLHAGAVWDQLLAAAAQGNWMARLEVYYALAERKVSELSYVEQARLVQLMQWLQQREIAGLYSFFSARTIGDGATQDRVARLAAMQGSAIDQSVVGTLLQDEDDPALVAAGKRMLDCAAAAMQAPR</sequence>
<accession>A0A290WXE9</accession>
<proteinExistence type="predicted"/>
<feature type="chain" id="PRO_5013126830" evidence="1">
    <location>
        <begin position="23"/>
        <end position="347"/>
    </location>
</feature>
<dbReference type="EMBL" id="CP023422">
    <property type="protein sequence ID" value="ATD61378.1"/>
    <property type="molecule type" value="Genomic_DNA"/>
</dbReference>
<dbReference type="AlphaFoldDB" id="A0A290WXE9"/>
<keyword evidence="1" id="KW-0732">Signal</keyword>
<dbReference type="KEGG" id="jsv:CNX70_15350"/>
<reference evidence="2 3" key="1">
    <citation type="submission" date="2017-09" db="EMBL/GenBank/DDBJ databases">
        <title>Complete genome sequence of Janthinobacterium svalbardensis PAMC 27463.</title>
        <authorList>
            <person name="Cho Y.-J."/>
            <person name="Cho A."/>
            <person name="Kim O.-S."/>
            <person name="Lee J.-I."/>
        </authorList>
    </citation>
    <scope>NUCLEOTIDE SEQUENCE [LARGE SCALE GENOMIC DNA]</scope>
    <source>
        <strain evidence="2 3">PAMC 27463</strain>
    </source>
</reference>